<name>A0AAE4JUM3_9CYAN</name>
<accession>A0AAE4JUM3</accession>
<feature type="compositionally biased region" description="Low complexity" evidence="1">
    <location>
        <begin position="324"/>
        <end position="333"/>
    </location>
</feature>
<feature type="domain" description="NYN" evidence="2">
    <location>
        <begin position="103"/>
        <end position="255"/>
    </location>
</feature>
<comment type="caution">
    <text evidence="3">The sequence shown here is derived from an EMBL/GenBank/DDBJ whole genome shotgun (WGS) entry which is preliminary data.</text>
</comment>
<feature type="region of interest" description="Disordered" evidence="1">
    <location>
        <begin position="50"/>
        <end position="76"/>
    </location>
</feature>
<feature type="compositionally biased region" description="Polar residues" evidence="1">
    <location>
        <begin position="351"/>
        <end position="365"/>
    </location>
</feature>
<evidence type="ECO:0000256" key="1">
    <source>
        <dbReference type="SAM" id="MobiDB-lite"/>
    </source>
</evidence>
<feature type="compositionally biased region" description="Low complexity" evidence="1">
    <location>
        <begin position="274"/>
        <end position="285"/>
    </location>
</feature>
<reference evidence="4" key="1">
    <citation type="submission" date="2023-07" db="EMBL/GenBank/DDBJ databases">
        <authorList>
            <person name="Luz R."/>
            <person name="Cordeiro R."/>
            <person name="Fonseca A."/>
            <person name="Goncalves V."/>
        </authorList>
    </citation>
    <scope>NUCLEOTIDE SEQUENCE [LARGE SCALE GENOMIC DNA]</scope>
    <source>
        <strain evidence="4">BACA0444</strain>
    </source>
</reference>
<dbReference type="EMBL" id="JAVMIP010000001">
    <property type="protein sequence ID" value="MDS3859500.1"/>
    <property type="molecule type" value="Genomic_DNA"/>
</dbReference>
<feature type="compositionally biased region" description="Polar residues" evidence="1">
    <location>
        <begin position="286"/>
        <end position="304"/>
    </location>
</feature>
<dbReference type="CDD" id="cd11297">
    <property type="entry name" value="PIN_LabA-like_N_1"/>
    <property type="match status" value="1"/>
</dbReference>
<keyword evidence="4" id="KW-1185">Reference proteome</keyword>
<organism evidence="3 4">
    <name type="scientific">Pseudocalidococcus azoricus BACA0444</name>
    <dbReference type="NCBI Taxonomy" id="2918990"/>
    <lineage>
        <taxon>Bacteria</taxon>
        <taxon>Bacillati</taxon>
        <taxon>Cyanobacteriota</taxon>
        <taxon>Cyanophyceae</taxon>
        <taxon>Acaryochloridales</taxon>
        <taxon>Thermosynechococcaceae</taxon>
        <taxon>Pseudocalidococcus</taxon>
        <taxon>Pseudocalidococcus azoricus</taxon>
    </lineage>
</organism>
<dbReference type="PANTHER" id="PTHR35811">
    <property type="entry name" value="SLR1870 PROTEIN"/>
    <property type="match status" value="1"/>
</dbReference>
<feature type="region of interest" description="Disordered" evidence="1">
    <location>
        <begin position="260"/>
        <end position="365"/>
    </location>
</feature>
<feature type="compositionally biased region" description="Basic residues" evidence="1">
    <location>
        <begin position="341"/>
        <end position="350"/>
    </location>
</feature>
<evidence type="ECO:0000259" key="2">
    <source>
        <dbReference type="Pfam" id="PF01936"/>
    </source>
</evidence>
<gene>
    <name evidence="3" type="ORF">RIF25_01635</name>
</gene>
<dbReference type="RefSeq" id="WP_322876812.1">
    <property type="nucleotide sequence ID" value="NZ_JAVMIP010000001.1"/>
</dbReference>
<protein>
    <submittedName>
        <fullName evidence="3">NYN domain-containing protein</fullName>
    </submittedName>
</protein>
<dbReference type="Pfam" id="PF01936">
    <property type="entry name" value="NYN"/>
    <property type="match status" value="1"/>
</dbReference>
<dbReference type="GO" id="GO:0004540">
    <property type="term" value="F:RNA nuclease activity"/>
    <property type="evidence" value="ECO:0007669"/>
    <property type="project" value="InterPro"/>
</dbReference>
<feature type="compositionally biased region" description="Basic and acidic residues" evidence="1">
    <location>
        <begin position="55"/>
        <end position="66"/>
    </location>
</feature>
<dbReference type="AlphaFoldDB" id="A0AAE4JUM3"/>
<dbReference type="Gene3D" id="3.40.50.1010">
    <property type="entry name" value="5'-nuclease"/>
    <property type="match status" value="1"/>
</dbReference>
<evidence type="ECO:0000313" key="4">
    <source>
        <dbReference type="Proteomes" id="UP001268256"/>
    </source>
</evidence>
<sequence length="636" mass="70224">MNLFRSPTQSWLIITLSTLAAGTISTLALTLKDPVAIIFSSGLGALGSSAITQSRKQEESTPKDRPSQATDPNGIEPGRVTLVHGNPVAPEIPPQQGTISKLKTVILFDIENLTEGYKNRNGHIYRVSIKDILDRITAVEIVGEIVGQYAYADWSNDALKSIRQQISQLGIKPEQFINFEHDIKKNATDIQLSVDAIHLVHQNPIIECVVIVSGDGGFASLAEKLRWYGKVLVGCAYDNSASKKLQAMCHHFIQIPYPVDQRQRNPVSPNGEVLSSSPPRPILRSQNRTSEAAAETITNLSPDSQEAPPKTADLELPPLPPTPLNGTNLTDPTGDPQLPLKPRRRRKRTGAKTSEPSNASPTPSSRKAMVVFADGLVAQLSPLTSREPIEAARKIQELLNAYFYLSPKSQTFQAEGIFPSLVEPIIYAIIPHLKQIFLPLGIVRFNEYLRFACQDSEFCLARAGNCLKLFCRSYIPEPFSLEPDVIPKPLHHPDTYRQILATDFGELFNTNGDLFQENLPSASILAIIGQALLELRPSHQDMNTFLHQIQLPPDLQASDNEIRRSLYVWRAAGVLKIDAELPNIRLISLSSEINSRFDLHQALLNTLHAKLTAILATISETINGEVLDSLLFSLEI</sequence>
<dbReference type="PANTHER" id="PTHR35811:SF1">
    <property type="entry name" value="HTH OST-TYPE DOMAIN-CONTAINING PROTEIN"/>
    <property type="match status" value="1"/>
</dbReference>
<dbReference type="Proteomes" id="UP001268256">
    <property type="component" value="Unassembled WGS sequence"/>
</dbReference>
<dbReference type="InterPro" id="IPR021139">
    <property type="entry name" value="NYN"/>
</dbReference>
<evidence type="ECO:0000313" key="3">
    <source>
        <dbReference type="EMBL" id="MDS3859500.1"/>
    </source>
</evidence>
<proteinExistence type="predicted"/>